<dbReference type="AlphaFoldDB" id="A0A2T4Z9I3"/>
<dbReference type="InterPro" id="IPR042080">
    <property type="entry name" value="RNA_2'-PTrans_N"/>
</dbReference>
<dbReference type="Gene3D" id="1.10.10.970">
    <property type="entry name" value="RNA 2'-phosphotransferase, Tpt1/KptA family, N-terminal domain"/>
    <property type="match status" value="1"/>
</dbReference>
<dbReference type="NCBIfam" id="NF002014">
    <property type="entry name" value="PRK00819.1-4"/>
    <property type="match status" value="1"/>
</dbReference>
<evidence type="ECO:0000256" key="3">
    <source>
        <dbReference type="ARBA" id="ARBA00023027"/>
    </source>
</evidence>
<accession>A0A2T4Z9I3</accession>
<organism evidence="6 7">
    <name type="scientific">Desmospora activa DSM 45169</name>
    <dbReference type="NCBI Taxonomy" id="1121389"/>
    <lineage>
        <taxon>Bacteria</taxon>
        <taxon>Bacillati</taxon>
        <taxon>Bacillota</taxon>
        <taxon>Bacilli</taxon>
        <taxon>Bacillales</taxon>
        <taxon>Thermoactinomycetaceae</taxon>
        <taxon>Desmospora</taxon>
    </lineage>
</organism>
<dbReference type="InterPro" id="IPR002745">
    <property type="entry name" value="Ptrans_KptA/Tpt1"/>
</dbReference>
<name>A0A2T4Z9I3_9BACL</name>
<dbReference type="Pfam" id="PF01885">
    <property type="entry name" value="PTS_2-RNA"/>
    <property type="match status" value="1"/>
</dbReference>
<dbReference type="HAMAP" id="MF_00299">
    <property type="entry name" value="KptA"/>
    <property type="match status" value="1"/>
</dbReference>
<comment type="similarity">
    <text evidence="1 5">Belongs to the KptA/TPT1 family.</text>
</comment>
<comment type="function">
    <text evidence="4 5">Removes the 2'-phosphate from RNA via an intermediate in which the phosphate is ADP-ribosylated by NAD followed by a presumed transesterification to release the RNA and generate ADP-ribose 1''-2''-cyclic phosphate (APPR&gt;P). May function as an ADP-ribosylase.</text>
</comment>
<dbReference type="PANTHER" id="PTHR12684">
    <property type="entry name" value="PUTATIVE PHOSPHOTRANSFERASE"/>
    <property type="match status" value="1"/>
</dbReference>
<evidence type="ECO:0000256" key="5">
    <source>
        <dbReference type="HAMAP-Rule" id="MF_00299"/>
    </source>
</evidence>
<dbReference type="Gene3D" id="3.20.170.30">
    <property type="match status" value="1"/>
</dbReference>
<evidence type="ECO:0000313" key="6">
    <source>
        <dbReference type="EMBL" id="PTM58550.1"/>
    </source>
</evidence>
<dbReference type="EC" id="2.7.1.-" evidence="5"/>
<keyword evidence="2 5" id="KW-0808">Transferase</keyword>
<dbReference type="GO" id="GO:0006388">
    <property type="term" value="P:tRNA splicing, via endonucleolytic cleavage and ligation"/>
    <property type="evidence" value="ECO:0007669"/>
    <property type="project" value="UniProtKB-UniRule"/>
</dbReference>
<dbReference type="Proteomes" id="UP000241639">
    <property type="component" value="Unassembled WGS sequence"/>
</dbReference>
<protein>
    <recommendedName>
        <fullName evidence="5">Probable RNA 2'-phosphotransferase</fullName>
        <ecNumber evidence="5">2.7.1.-</ecNumber>
    </recommendedName>
</protein>
<sequence length="180" mass="20485">MKREDIQQSKFLSLILRHRPERVGIQLEAGGWVEVDRLLTACRQHGMPIDRATLERLVKTNDKQRFAFNEDGSKIRANQGHSLSVNLGLKPVQPPLWLYHGTARQFLPSIEKQGLLKRNRHHVHLSGDPQTAIRVGKRHGRPVVLKVGAKEMAADGYTFYRSDNGVWLTKAVPPRYLEGL</sequence>
<dbReference type="GO" id="GO:0003950">
    <property type="term" value="F:NAD+ poly-ADP-ribosyltransferase activity"/>
    <property type="evidence" value="ECO:0007669"/>
    <property type="project" value="InterPro"/>
</dbReference>
<dbReference type="EMBL" id="PZZP01000001">
    <property type="protein sequence ID" value="PTM58550.1"/>
    <property type="molecule type" value="Genomic_DNA"/>
</dbReference>
<dbReference type="RefSeq" id="WP_107725345.1">
    <property type="nucleotide sequence ID" value="NZ_PZZP01000001.1"/>
</dbReference>
<gene>
    <name evidence="5" type="primary">kptA</name>
    <name evidence="6" type="ORF">C8J48_1135</name>
</gene>
<reference evidence="6 7" key="1">
    <citation type="submission" date="2018-04" db="EMBL/GenBank/DDBJ databases">
        <title>Genomic Encyclopedia of Archaeal and Bacterial Type Strains, Phase II (KMG-II): from individual species to whole genera.</title>
        <authorList>
            <person name="Goeker M."/>
        </authorList>
    </citation>
    <scope>NUCLEOTIDE SEQUENCE [LARGE SCALE GENOMIC DNA]</scope>
    <source>
        <strain evidence="6 7">DSM 45169</strain>
    </source>
</reference>
<evidence type="ECO:0000256" key="1">
    <source>
        <dbReference type="ARBA" id="ARBA00009836"/>
    </source>
</evidence>
<proteinExistence type="inferred from homology"/>
<dbReference type="OrthoDB" id="4537997at2"/>
<dbReference type="InterPro" id="IPR042081">
    <property type="entry name" value="RNA_2'-PTrans_C"/>
</dbReference>
<dbReference type="GO" id="GO:0000215">
    <property type="term" value="F:tRNA 2'-phosphotransferase activity"/>
    <property type="evidence" value="ECO:0007669"/>
    <property type="project" value="TreeGrafter"/>
</dbReference>
<dbReference type="InterPro" id="IPR022928">
    <property type="entry name" value="RNA_2'-PTrans_KptA"/>
</dbReference>
<keyword evidence="3 5" id="KW-0520">NAD</keyword>
<dbReference type="PANTHER" id="PTHR12684:SF2">
    <property type="entry name" value="TRNA 2'-PHOSPHOTRANSFERASE 1"/>
    <property type="match status" value="1"/>
</dbReference>
<keyword evidence="7" id="KW-1185">Reference proteome</keyword>
<evidence type="ECO:0000256" key="2">
    <source>
        <dbReference type="ARBA" id="ARBA00022679"/>
    </source>
</evidence>
<comment type="caution">
    <text evidence="6">The sequence shown here is derived from an EMBL/GenBank/DDBJ whole genome shotgun (WGS) entry which is preliminary data.</text>
</comment>
<evidence type="ECO:0000256" key="4">
    <source>
        <dbReference type="ARBA" id="ARBA00025212"/>
    </source>
</evidence>
<dbReference type="SUPFAM" id="SSF56399">
    <property type="entry name" value="ADP-ribosylation"/>
    <property type="match status" value="1"/>
</dbReference>
<evidence type="ECO:0000313" key="7">
    <source>
        <dbReference type="Proteomes" id="UP000241639"/>
    </source>
</evidence>